<dbReference type="AlphaFoldDB" id="K3XNE9"/>
<reference evidence="1" key="2">
    <citation type="submission" date="2018-08" db="UniProtKB">
        <authorList>
            <consortium name="EnsemblPlants"/>
        </authorList>
    </citation>
    <scope>IDENTIFICATION</scope>
    <source>
        <strain evidence="1">Yugu1</strain>
    </source>
</reference>
<dbReference type="Proteomes" id="UP000004995">
    <property type="component" value="Unassembled WGS sequence"/>
</dbReference>
<sequence length="110" mass="11866">MFRSRDTPADGWIKVDQVEPLHKRWLSAVQEVAVMQHQVTVVDSGSLDTEMASTSVSSSWHPQARILSWSEERGAKALDVAGAASPSLRALRASAMSATLTNSAASLSRM</sequence>
<name>K3XNE9_SETIT</name>
<organism evidence="1 2">
    <name type="scientific">Setaria italica</name>
    <name type="common">Foxtail millet</name>
    <name type="synonym">Panicum italicum</name>
    <dbReference type="NCBI Taxonomy" id="4555"/>
    <lineage>
        <taxon>Eukaryota</taxon>
        <taxon>Viridiplantae</taxon>
        <taxon>Streptophyta</taxon>
        <taxon>Embryophyta</taxon>
        <taxon>Tracheophyta</taxon>
        <taxon>Spermatophyta</taxon>
        <taxon>Magnoliopsida</taxon>
        <taxon>Liliopsida</taxon>
        <taxon>Poales</taxon>
        <taxon>Poaceae</taxon>
        <taxon>PACMAD clade</taxon>
        <taxon>Panicoideae</taxon>
        <taxon>Panicodae</taxon>
        <taxon>Paniceae</taxon>
        <taxon>Cenchrinae</taxon>
        <taxon>Setaria</taxon>
    </lineage>
</organism>
<keyword evidence="2" id="KW-1185">Reference proteome</keyword>
<dbReference type="HOGENOM" id="CLU_2175436_0_0_1"/>
<evidence type="ECO:0000313" key="1">
    <source>
        <dbReference type="EnsemblPlants" id="KQL04548"/>
    </source>
</evidence>
<dbReference type="InParanoid" id="K3XNE9"/>
<evidence type="ECO:0000313" key="2">
    <source>
        <dbReference type="Proteomes" id="UP000004995"/>
    </source>
</evidence>
<accession>K3XNE9</accession>
<proteinExistence type="predicted"/>
<reference evidence="2" key="1">
    <citation type="journal article" date="2012" name="Nat. Biotechnol.">
        <title>Reference genome sequence of the model plant Setaria.</title>
        <authorList>
            <person name="Bennetzen J.L."/>
            <person name="Schmutz J."/>
            <person name="Wang H."/>
            <person name="Percifield R."/>
            <person name="Hawkins J."/>
            <person name="Pontaroli A.C."/>
            <person name="Estep M."/>
            <person name="Feng L."/>
            <person name="Vaughn J.N."/>
            <person name="Grimwood J."/>
            <person name="Jenkins J."/>
            <person name="Barry K."/>
            <person name="Lindquist E."/>
            <person name="Hellsten U."/>
            <person name="Deshpande S."/>
            <person name="Wang X."/>
            <person name="Wu X."/>
            <person name="Mitros T."/>
            <person name="Triplett J."/>
            <person name="Yang X."/>
            <person name="Ye C.Y."/>
            <person name="Mauro-Herrera M."/>
            <person name="Wang L."/>
            <person name="Li P."/>
            <person name="Sharma M."/>
            <person name="Sharma R."/>
            <person name="Ronald P.C."/>
            <person name="Panaud O."/>
            <person name="Kellogg E.A."/>
            <person name="Brutnell T.P."/>
            <person name="Doust A.N."/>
            <person name="Tuskan G.A."/>
            <person name="Rokhsar D."/>
            <person name="Devos K.M."/>
        </authorList>
    </citation>
    <scope>NUCLEOTIDE SEQUENCE [LARGE SCALE GENOMIC DNA]</scope>
    <source>
        <strain evidence="2">cv. Yugu1</strain>
    </source>
</reference>
<dbReference type="EnsemblPlants" id="KQL04548">
    <property type="protein sequence ID" value="KQL04548"/>
    <property type="gene ID" value="SETIT_003422mg"/>
</dbReference>
<dbReference type="EMBL" id="AGNK02002882">
    <property type="status" value="NOT_ANNOTATED_CDS"/>
    <property type="molecule type" value="Genomic_DNA"/>
</dbReference>
<dbReference type="Gramene" id="KQL04548">
    <property type="protein sequence ID" value="KQL04548"/>
    <property type="gene ID" value="SETIT_003422mg"/>
</dbReference>
<protein>
    <submittedName>
        <fullName evidence="1">Uncharacterized protein</fullName>
    </submittedName>
</protein>